<accession>A0ABS8AXV7</accession>
<feature type="signal peptide" evidence="1">
    <location>
        <begin position="1"/>
        <end position="24"/>
    </location>
</feature>
<evidence type="ECO:0000313" key="2">
    <source>
        <dbReference type="EMBL" id="MCB2410612.1"/>
    </source>
</evidence>
<keyword evidence="1" id="KW-0732">Signal</keyword>
<dbReference type="RefSeq" id="WP_226179677.1">
    <property type="nucleotide sequence ID" value="NZ_JAJADR010000009.1"/>
</dbReference>
<feature type="chain" id="PRO_5047528047" evidence="1">
    <location>
        <begin position="25"/>
        <end position="83"/>
    </location>
</feature>
<reference evidence="2" key="1">
    <citation type="submission" date="2021-10" db="EMBL/GenBank/DDBJ databases">
        <authorList>
            <person name="Dean J.D."/>
            <person name="Kim M.K."/>
            <person name="Newey C.N."/>
            <person name="Stoker T.S."/>
            <person name="Thompson D.W."/>
            <person name="Grose J.H."/>
        </authorList>
    </citation>
    <scope>NUCLEOTIDE SEQUENCE</scope>
    <source>
        <strain evidence="2">BT178</strain>
    </source>
</reference>
<evidence type="ECO:0000313" key="3">
    <source>
        <dbReference type="Proteomes" id="UP001165296"/>
    </source>
</evidence>
<gene>
    <name evidence="2" type="ORF">LGH74_21675</name>
</gene>
<dbReference type="Proteomes" id="UP001165296">
    <property type="component" value="Unassembled WGS sequence"/>
</dbReference>
<organism evidence="2 3">
    <name type="scientific">Hymenobacter lucidus</name>
    <dbReference type="NCBI Taxonomy" id="2880930"/>
    <lineage>
        <taxon>Bacteria</taxon>
        <taxon>Pseudomonadati</taxon>
        <taxon>Bacteroidota</taxon>
        <taxon>Cytophagia</taxon>
        <taxon>Cytophagales</taxon>
        <taxon>Hymenobacteraceae</taxon>
        <taxon>Hymenobacter</taxon>
    </lineage>
</organism>
<sequence>MVSSAFSFIGLLAAGLLLAGGATAQPALPAGYKFDFGSGPAAPGYVAVAANAAYSPRGATASTSALRFRPWTGAAGTRYGATS</sequence>
<evidence type="ECO:0000256" key="1">
    <source>
        <dbReference type="SAM" id="SignalP"/>
    </source>
</evidence>
<comment type="caution">
    <text evidence="2">The sequence shown here is derived from an EMBL/GenBank/DDBJ whole genome shotgun (WGS) entry which is preliminary data.</text>
</comment>
<protein>
    <submittedName>
        <fullName evidence="2">Uncharacterized protein</fullName>
    </submittedName>
</protein>
<name>A0ABS8AXV7_9BACT</name>
<dbReference type="EMBL" id="JAJADR010000009">
    <property type="protein sequence ID" value="MCB2410612.1"/>
    <property type="molecule type" value="Genomic_DNA"/>
</dbReference>
<proteinExistence type="predicted"/>
<keyword evidence="3" id="KW-1185">Reference proteome</keyword>